<dbReference type="Pfam" id="PF02536">
    <property type="entry name" value="mTERF"/>
    <property type="match status" value="1"/>
</dbReference>
<comment type="caution">
    <text evidence="4">The sequence shown here is derived from an EMBL/GenBank/DDBJ whole genome shotgun (WGS) entry which is preliminary data.</text>
</comment>
<reference evidence="4" key="2">
    <citation type="submission" date="2023-02" db="EMBL/GenBank/DDBJ databases">
        <authorList>
            <person name="Swenson N.G."/>
            <person name="Wegrzyn J.L."/>
            <person name="Mcevoy S.L."/>
        </authorList>
    </citation>
    <scope>NUCLEOTIDE SEQUENCE</scope>
    <source>
        <strain evidence="4">91603</strain>
        <tissue evidence="4">Leaf</tissue>
    </source>
</reference>
<organism evidence="4 5">
    <name type="scientific">Acer negundo</name>
    <name type="common">Box elder</name>
    <dbReference type="NCBI Taxonomy" id="4023"/>
    <lineage>
        <taxon>Eukaryota</taxon>
        <taxon>Viridiplantae</taxon>
        <taxon>Streptophyta</taxon>
        <taxon>Embryophyta</taxon>
        <taxon>Tracheophyta</taxon>
        <taxon>Spermatophyta</taxon>
        <taxon>Magnoliopsida</taxon>
        <taxon>eudicotyledons</taxon>
        <taxon>Gunneridae</taxon>
        <taxon>Pentapetalae</taxon>
        <taxon>rosids</taxon>
        <taxon>malvids</taxon>
        <taxon>Sapindales</taxon>
        <taxon>Sapindaceae</taxon>
        <taxon>Hippocastanoideae</taxon>
        <taxon>Acereae</taxon>
        <taxon>Acer</taxon>
    </lineage>
</organism>
<protein>
    <recommendedName>
        <fullName evidence="6">Mitochondrial transcription termination factor family protein</fullName>
    </recommendedName>
</protein>
<evidence type="ECO:0000256" key="1">
    <source>
        <dbReference type="ARBA" id="ARBA00007692"/>
    </source>
</evidence>
<dbReference type="FunFam" id="1.25.70.10:FF:000013">
    <property type="entry name" value="uncharacterized protein LOC106769908"/>
    <property type="match status" value="1"/>
</dbReference>
<dbReference type="Gene3D" id="1.25.70.10">
    <property type="entry name" value="Transcription termination factor 3, mitochondrial"/>
    <property type="match status" value="1"/>
</dbReference>
<keyword evidence="5" id="KW-1185">Reference proteome</keyword>
<name>A0AAD5JGZ3_ACENE</name>
<dbReference type="GO" id="GO:0006353">
    <property type="term" value="P:DNA-templated transcription termination"/>
    <property type="evidence" value="ECO:0007669"/>
    <property type="project" value="UniProtKB-KW"/>
</dbReference>
<keyword evidence="2" id="KW-0806">Transcription termination</keyword>
<evidence type="ECO:0000256" key="3">
    <source>
        <dbReference type="ARBA" id="ARBA00022946"/>
    </source>
</evidence>
<keyword evidence="2" id="KW-0805">Transcription regulation</keyword>
<keyword evidence="2" id="KW-0804">Transcription</keyword>
<dbReference type="InterPro" id="IPR003690">
    <property type="entry name" value="MTERF"/>
</dbReference>
<accession>A0AAD5JGZ3</accession>
<keyword evidence="3" id="KW-0809">Transit peptide</keyword>
<evidence type="ECO:0000256" key="2">
    <source>
        <dbReference type="ARBA" id="ARBA00022472"/>
    </source>
</evidence>
<dbReference type="GO" id="GO:0003676">
    <property type="term" value="F:nucleic acid binding"/>
    <property type="evidence" value="ECO:0007669"/>
    <property type="project" value="InterPro"/>
</dbReference>
<dbReference type="Proteomes" id="UP001064489">
    <property type="component" value="Chromosome 9"/>
</dbReference>
<evidence type="ECO:0000313" key="5">
    <source>
        <dbReference type="Proteomes" id="UP001064489"/>
    </source>
</evidence>
<proteinExistence type="inferred from homology"/>
<evidence type="ECO:0008006" key="6">
    <source>
        <dbReference type="Google" id="ProtNLM"/>
    </source>
</evidence>
<gene>
    <name evidence="4" type="ORF">LWI28_007003</name>
</gene>
<comment type="similarity">
    <text evidence="1">Belongs to the mTERF family.</text>
</comment>
<dbReference type="InterPro" id="IPR038538">
    <property type="entry name" value="MTERF_sf"/>
</dbReference>
<dbReference type="EMBL" id="JAJSOW010000001">
    <property type="protein sequence ID" value="KAI9200391.1"/>
    <property type="molecule type" value="Genomic_DNA"/>
</dbReference>
<dbReference type="AlphaFoldDB" id="A0AAD5JGZ3"/>
<reference evidence="4" key="1">
    <citation type="journal article" date="2022" name="Plant J.">
        <title>Strategies of tolerance reflected in two North American maple genomes.</title>
        <authorList>
            <person name="McEvoy S.L."/>
            <person name="Sezen U.U."/>
            <person name="Trouern-Trend A."/>
            <person name="McMahon S.M."/>
            <person name="Schaberg P.G."/>
            <person name="Yang J."/>
            <person name="Wegrzyn J.L."/>
            <person name="Swenson N.G."/>
        </authorList>
    </citation>
    <scope>NUCLEOTIDE SEQUENCE</scope>
    <source>
        <strain evidence="4">91603</strain>
    </source>
</reference>
<sequence length="319" mass="36250">MGCMVISRTIRFISYNAQKPKICQIMKRYDASRIGRRCHIERKGVSPAFRMFERSRFASDNIPISVELVLKWDPPSIGSSLFNSSCSTLSLSGLVGGNWQLFSGMLGKLSASPPLSCHSASHCFSSPDIATSIRNNVLLNVNFSDGLPPKIFKGVSSSCIYPKKWATYSATQIDNITLSDEDRTKWESCRQALSAFNFSVEEEDKILGKAFGHIHSPYWSEERKREVPEFESINEILDYLRNLDLTDDEIQKLLKKFPEVLGCHIENELRNSVQILEKDWGIEGKSLRNLLRRNPKVLGYNVDCKGDCMAKCTRCWVRF</sequence>
<evidence type="ECO:0000313" key="4">
    <source>
        <dbReference type="EMBL" id="KAI9200391.1"/>
    </source>
</evidence>